<feature type="region of interest" description="Disordered" evidence="2">
    <location>
        <begin position="549"/>
        <end position="601"/>
    </location>
</feature>
<dbReference type="HOGENOM" id="CLU_009647_2_0_1"/>
<feature type="region of interest" description="Disordered" evidence="2">
    <location>
        <begin position="33"/>
        <end position="65"/>
    </location>
</feature>
<organism evidence="4 5">
    <name type="scientific">Dacryopinax primogenitus (strain DJM 731)</name>
    <name type="common">Brown rot fungus</name>
    <dbReference type="NCBI Taxonomy" id="1858805"/>
    <lineage>
        <taxon>Eukaryota</taxon>
        <taxon>Fungi</taxon>
        <taxon>Dikarya</taxon>
        <taxon>Basidiomycota</taxon>
        <taxon>Agaricomycotina</taxon>
        <taxon>Dacrymycetes</taxon>
        <taxon>Dacrymycetales</taxon>
        <taxon>Dacrymycetaceae</taxon>
        <taxon>Dacryopinax</taxon>
    </lineage>
</organism>
<evidence type="ECO:0000313" key="4">
    <source>
        <dbReference type="EMBL" id="EJT96944.1"/>
    </source>
</evidence>
<dbReference type="OMA" id="WDNYDPR"/>
<dbReference type="Pfam" id="PF05178">
    <property type="entry name" value="Kri1"/>
    <property type="match status" value="1"/>
</dbReference>
<dbReference type="GO" id="GO:0000447">
    <property type="term" value="P:endonucleolytic cleavage in ITS1 to separate SSU-rRNA from 5.8S rRNA and LSU-rRNA from tricistronic rRNA transcript (SSU-rRNA, 5.8S rRNA, LSU-rRNA)"/>
    <property type="evidence" value="ECO:0007669"/>
    <property type="project" value="TreeGrafter"/>
</dbReference>
<feature type="compositionally biased region" description="Polar residues" evidence="2">
    <location>
        <begin position="576"/>
        <end position="587"/>
    </location>
</feature>
<accession>M5FQF2</accession>
<evidence type="ECO:0000259" key="3">
    <source>
        <dbReference type="Pfam" id="PF12936"/>
    </source>
</evidence>
<comment type="similarity">
    <text evidence="1">Belongs to the KRI1 family.</text>
</comment>
<reference evidence="4 5" key="1">
    <citation type="journal article" date="2012" name="Science">
        <title>The Paleozoic origin of enzymatic lignin decomposition reconstructed from 31 fungal genomes.</title>
        <authorList>
            <person name="Floudas D."/>
            <person name="Binder M."/>
            <person name="Riley R."/>
            <person name="Barry K."/>
            <person name="Blanchette R.A."/>
            <person name="Henrissat B."/>
            <person name="Martinez A.T."/>
            <person name="Otillar R."/>
            <person name="Spatafora J.W."/>
            <person name="Yadav J.S."/>
            <person name="Aerts A."/>
            <person name="Benoit I."/>
            <person name="Boyd A."/>
            <person name="Carlson A."/>
            <person name="Copeland A."/>
            <person name="Coutinho P.M."/>
            <person name="de Vries R.P."/>
            <person name="Ferreira P."/>
            <person name="Findley K."/>
            <person name="Foster B."/>
            <person name="Gaskell J."/>
            <person name="Glotzer D."/>
            <person name="Gorecki P."/>
            <person name="Heitman J."/>
            <person name="Hesse C."/>
            <person name="Hori C."/>
            <person name="Igarashi K."/>
            <person name="Jurgens J.A."/>
            <person name="Kallen N."/>
            <person name="Kersten P."/>
            <person name="Kohler A."/>
            <person name="Kuees U."/>
            <person name="Kumar T.K.A."/>
            <person name="Kuo A."/>
            <person name="LaButti K."/>
            <person name="Larrondo L.F."/>
            <person name="Lindquist E."/>
            <person name="Ling A."/>
            <person name="Lombard V."/>
            <person name="Lucas S."/>
            <person name="Lundell T."/>
            <person name="Martin R."/>
            <person name="McLaughlin D.J."/>
            <person name="Morgenstern I."/>
            <person name="Morin E."/>
            <person name="Murat C."/>
            <person name="Nagy L.G."/>
            <person name="Nolan M."/>
            <person name="Ohm R.A."/>
            <person name="Patyshakuliyeva A."/>
            <person name="Rokas A."/>
            <person name="Ruiz-Duenas F.J."/>
            <person name="Sabat G."/>
            <person name="Salamov A."/>
            <person name="Samejima M."/>
            <person name="Schmutz J."/>
            <person name="Slot J.C."/>
            <person name="St John F."/>
            <person name="Stenlid J."/>
            <person name="Sun H."/>
            <person name="Sun S."/>
            <person name="Syed K."/>
            <person name="Tsang A."/>
            <person name="Wiebenga A."/>
            <person name="Young D."/>
            <person name="Pisabarro A."/>
            <person name="Eastwood D.C."/>
            <person name="Martin F."/>
            <person name="Cullen D."/>
            <person name="Grigoriev I.V."/>
            <person name="Hibbett D.S."/>
        </authorList>
    </citation>
    <scope>NUCLEOTIDE SEQUENCE [LARGE SCALE GENOMIC DNA]</scope>
    <source>
        <strain evidence="4 5">DJM-731 SS1</strain>
    </source>
</reference>
<dbReference type="GO" id="GO:0005730">
    <property type="term" value="C:nucleolus"/>
    <property type="evidence" value="ECO:0007669"/>
    <property type="project" value="TreeGrafter"/>
</dbReference>
<name>M5FQF2_DACPD</name>
<dbReference type="OrthoDB" id="10252032at2759"/>
<dbReference type="GeneID" id="63685919"/>
<dbReference type="Pfam" id="PF12936">
    <property type="entry name" value="Kri1_C"/>
    <property type="match status" value="1"/>
</dbReference>
<feature type="compositionally biased region" description="Basic residues" evidence="2">
    <location>
        <begin position="564"/>
        <end position="575"/>
    </location>
</feature>
<gene>
    <name evidence="4" type="ORF">DACRYDRAFT_119760</name>
</gene>
<dbReference type="Proteomes" id="UP000030653">
    <property type="component" value="Unassembled WGS sequence"/>
</dbReference>
<evidence type="ECO:0000313" key="5">
    <source>
        <dbReference type="Proteomes" id="UP000030653"/>
    </source>
</evidence>
<sequence>MDLFDDDETHKITINQHFAAAYAAKKEREELSILEEKYGSESQNDDDDDESEEDEDEYGDDITPAMDAAIFKTLSRIRRKDPIIYNQEKDVFQEEARRLASDLGGNRFPKKPSKETSKPVTLRDMTVQELLHPDQEESVVPTHAEEQATLRKETISAFKTAAVDDDVELLTLRNPANEMNDESYRRFLLDSVGETDMRTVLSSDVEETPKLADFRMPVGVAQEKHVRKRKRTGILDTPADEEFLLKYILNRGWIDRSEQRHPTLEEITAKPVEAVMQEKITEEDSDFEDITDQFESSYNFRFEEPHAAVITAHPRSIQSTVRRQDDSRKLQREKRRRRKAEEKLVKQEELKRLKALKRKEIEEKLKILGHVSGKHDIRTDELDLEGDFDPEAHDAQMRAVFDEEIYDDQHEQSKPTWDDEVDITNLLLKEAEKTERRQNKSKETNQTADVVDAPHAATSLDLRRKVDEYMDEYLGLDYNGMVGDQPTRFKYMEVPVTSFGLTPTDILLADDAELNTYMGMTKYAPYHPNPTDKRGKRYWQLKEALKGRSWSRDTKDEPKANSMTKRKGKKERARSRASNDVNVVQRSDCQDERLAKRQKTA</sequence>
<evidence type="ECO:0000256" key="1">
    <source>
        <dbReference type="ARBA" id="ARBA00007473"/>
    </source>
</evidence>
<feature type="compositionally biased region" description="Acidic residues" evidence="2">
    <location>
        <begin position="43"/>
        <end position="60"/>
    </location>
</feature>
<protein>
    <submittedName>
        <fullName evidence="4">Krr1-domain-containing protein</fullName>
    </submittedName>
</protein>
<dbReference type="GO" id="GO:0030686">
    <property type="term" value="C:90S preribosome"/>
    <property type="evidence" value="ECO:0007669"/>
    <property type="project" value="TreeGrafter"/>
</dbReference>
<feature type="region of interest" description="Disordered" evidence="2">
    <location>
        <begin position="314"/>
        <end position="341"/>
    </location>
</feature>
<proteinExistence type="inferred from homology"/>
<dbReference type="AlphaFoldDB" id="M5FQF2"/>
<dbReference type="PANTHER" id="PTHR14490">
    <property type="entry name" value="ZINC FINGER, ZZ TYPE"/>
    <property type="match status" value="1"/>
</dbReference>
<keyword evidence="5" id="KW-1185">Reference proteome</keyword>
<dbReference type="RefSeq" id="XP_040623842.1">
    <property type="nucleotide sequence ID" value="XM_040770857.1"/>
</dbReference>
<dbReference type="InterPro" id="IPR018034">
    <property type="entry name" value="Kri1"/>
</dbReference>
<dbReference type="PANTHER" id="PTHR14490:SF5">
    <property type="entry name" value="PROTEIN KRI1 HOMOLOG"/>
    <property type="match status" value="1"/>
</dbReference>
<evidence type="ECO:0000256" key="2">
    <source>
        <dbReference type="SAM" id="MobiDB-lite"/>
    </source>
</evidence>
<dbReference type="STRING" id="1858805.M5FQF2"/>
<feature type="domain" description="Kri1-like C-terminal" evidence="3">
    <location>
        <begin position="464"/>
        <end position="551"/>
    </location>
</feature>
<dbReference type="EMBL" id="JH795879">
    <property type="protein sequence ID" value="EJT96944.1"/>
    <property type="molecule type" value="Genomic_DNA"/>
</dbReference>
<feature type="compositionally biased region" description="Basic and acidic residues" evidence="2">
    <location>
        <begin position="549"/>
        <end position="559"/>
    </location>
</feature>
<dbReference type="InterPro" id="IPR024626">
    <property type="entry name" value="Kri1-like_C"/>
</dbReference>